<accession>A0A418X581</accession>
<evidence type="ECO:0000313" key="3">
    <source>
        <dbReference type="Proteomes" id="UP000285190"/>
    </source>
</evidence>
<protein>
    <submittedName>
        <fullName evidence="2">Uncharacterized protein</fullName>
    </submittedName>
</protein>
<sequence>MLLASMSSASLAWVYPEHRELALSAVQGLDNDHRQVFDRLWQDARTGDEARLCALGADSEQGLTPACIDWAALTAIAGDHSCSSREMFETARASNWILNVADVAAQLKLDLSSLPVTAPPEASEGSKNLVTDAQRNLESQAVRARRINALRTADIRLQRADPAYATRAGSNNAHFLLARPRTDISPLEYAQLTLLPDSELNAIGVYAFFHLSALQKASRLRHEQLTDAQRKALARSALADEAFALHFLQDVYASGHIAGTWGDTSQRKGTHDFYNQNGLEAFTWRGGNRSVVLMGDAHMRSEDAMVAASAVRESLQQVLDTVSGRAGSRDVPPAPMAPAEPDGFDVCGNTTMPRREPALRAQQEHFPLFVTTLGETPVPGLGPGLGSMPRFRSEVGPFVGLAGTIDGRAVNRGFVASQSANGTVGGLDLSVRAGVGIDGVMGDAGDGLVYASLGLRSDLPSSNRFNDVFQGTSSGNLTAAIPARSGIALRFRMPYYLIPGDLLLTSPLFLFKPKAYKDMAVVAGNGGLLGLQSGWATSIGRFQFVLGRELGVTFYGRAGDDQLIAPSDQPGGLGRLVRFKSTSFDLPILEFRPYRAFSNNQSSSVVFQLFAAADVPRGASTSYPPGAPTPDLRTVWSLGLKIVFDWRYYY</sequence>
<organism evidence="2 3">
    <name type="scientific">Noviherbaspirillum cavernae</name>
    <dbReference type="NCBI Taxonomy" id="2320862"/>
    <lineage>
        <taxon>Bacteria</taxon>
        <taxon>Pseudomonadati</taxon>
        <taxon>Pseudomonadota</taxon>
        <taxon>Betaproteobacteria</taxon>
        <taxon>Burkholderiales</taxon>
        <taxon>Oxalobacteraceae</taxon>
        <taxon>Noviherbaspirillum</taxon>
    </lineage>
</organism>
<comment type="caution">
    <text evidence="2">The sequence shown here is derived from an EMBL/GenBank/DDBJ whole genome shotgun (WGS) entry which is preliminary data.</text>
</comment>
<proteinExistence type="predicted"/>
<name>A0A418X581_9BURK</name>
<dbReference type="AlphaFoldDB" id="A0A418X581"/>
<dbReference type="Proteomes" id="UP000285190">
    <property type="component" value="Unassembled WGS sequence"/>
</dbReference>
<gene>
    <name evidence="2" type="ORF">D3870_17990</name>
</gene>
<dbReference type="EMBL" id="QYUN01000002">
    <property type="protein sequence ID" value="RJG07637.1"/>
    <property type="molecule type" value="Genomic_DNA"/>
</dbReference>
<feature type="region of interest" description="Disordered" evidence="1">
    <location>
        <begin position="324"/>
        <end position="343"/>
    </location>
</feature>
<keyword evidence="3" id="KW-1185">Reference proteome</keyword>
<reference evidence="2 3" key="1">
    <citation type="submission" date="2018-09" db="EMBL/GenBank/DDBJ databases">
        <authorList>
            <person name="Zhu H."/>
        </authorList>
    </citation>
    <scope>NUCLEOTIDE SEQUENCE [LARGE SCALE GENOMIC DNA]</scope>
    <source>
        <strain evidence="2 3">K2R10-39</strain>
    </source>
</reference>
<evidence type="ECO:0000256" key="1">
    <source>
        <dbReference type="SAM" id="MobiDB-lite"/>
    </source>
</evidence>
<evidence type="ECO:0000313" key="2">
    <source>
        <dbReference type="EMBL" id="RJG07637.1"/>
    </source>
</evidence>